<keyword evidence="3" id="KW-1185">Reference proteome</keyword>
<name>A0AAV0U531_HYABA</name>
<sequence>MTSITSTKPAVDDVRPEMAEDRSPMLKFPVSPGCFHASESKRLELAAIVHEHVRRLLASEKVYDDRRAQLLPLLDPLRWKQIQAGKEVQLYKRKRRGQTVRDLASEECLPDVRQAVENGYASMIGDGQVHGSMEDMLYGSTASSQDELMTSLWYQNPPRDCVWLGSAEGPTPDDPFHSADVIWLFPKQTYHADLCYLRATGIQKDHNGQTFGYLVLHSIDLPHCRPFDARNIARAKIYFACLFREPSPGALHVTVRGIFDLGSSRGKLAKTFVTAATKSFLLGLFDGVAIGLAKKLTIMTRRNPHALRRPKQLGCAICLKTQRRLLFGLDTHLLQCGVCGATVCSSCMASAKQILFLGPDAPCSKHACCLTCMRDARRMGGVRPDAPEFQVIAEYFRTQRSHTAAALFSPVRSLSSSSSYTSYTSYPLDTLTRTRGSRGYPCAMKSTKLTDDKRTHSTAADSIDTDLFSDELDEADHCCSDDESDSSVMAQPDPSPVSLSSESEQSTLTVWKTHSPVVDDDFVPRPDTHTRSDLEGFRRTLFQLTLKAQHTYLQTQATTRSLRNAELD</sequence>
<protein>
    <recommendedName>
        <fullName evidence="4">FYVE-type domain-containing protein</fullName>
    </recommendedName>
</protein>
<evidence type="ECO:0000256" key="1">
    <source>
        <dbReference type="SAM" id="MobiDB-lite"/>
    </source>
</evidence>
<evidence type="ECO:0000313" key="3">
    <source>
        <dbReference type="Proteomes" id="UP001162031"/>
    </source>
</evidence>
<dbReference type="EMBL" id="CANTFL010001016">
    <property type="protein sequence ID" value="CAI5730059.1"/>
    <property type="molecule type" value="Genomic_DNA"/>
</dbReference>
<organism evidence="2 3">
    <name type="scientific">Hyaloperonospora brassicae</name>
    <name type="common">Brassica downy mildew</name>
    <name type="synonym">Peronospora brassicae</name>
    <dbReference type="NCBI Taxonomy" id="162125"/>
    <lineage>
        <taxon>Eukaryota</taxon>
        <taxon>Sar</taxon>
        <taxon>Stramenopiles</taxon>
        <taxon>Oomycota</taxon>
        <taxon>Peronosporomycetes</taxon>
        <taxon>Peronosporales</taxon>
        <taxon>Peronosporaceae</taxon>
        <taxon>Hyaloperonospora</taxon>
    </lineage>
</organism>
<feature type="compositionally biased region" description="Low complexity" evidence="1">
    <location>
        <begin position="496"/>
        <end position="510"/>
    </location>
</feature>
<dbReference type="PANTHER" id="PTHR13510">
    <property type="entry name" value="FYVE-FINGER-CONTAINING RAB5 EFFECTOR PROTEIN RABENOSYN-5-RELATED"/>
    <property type="match status" value="1"/>
</dbReference>
<reference evidence="2" key="1">
    <citation type="submission" date="2022-12" db="EMBL/GenBank/DDBJ databases">
        <authorList>
            <person name="Webb A."/>
        </authorList>
    </citation>
    <scope>NUCLEOTIDE SEQUENCE</scope>
    <source>
        <strain evidence="2">Hp1</strain>
    </source>
</reference>
<dbReference type="AlphaFoldDB" id="A0AAV0U531"/>
<accession>A0AAV0U531</accession>
<dbReference type="PANTHER" id="PTHR13510:SF44">
    <property type="entry name" value="RABENOSYN-5"/>
    <property type="match status" value="1"/>
</dbReference>
<gene>
    <name evidence="2" type="ORF">HBR001_LOCUS4726</name>
</gene>
<dbReference type="InterPro" id="IPR052727">
    <property type="entry name" value="Rab4/Rab5_effector"/>
</dbReference>
<evidence type="ECO:0008006" key="4">
    <source>
        <dbReference type="Google" id="ProtNLM"/>
    </source>
</evidence>
<feature type="region of interest" description="Disordered" evidence="1">
    <location>
        <begin position="476"/>
        <end position="511"/>
    </location>
</feature>
<evidence type="ECO:0000313" key="2">
    <source>
        <dbReference type="EMBL" id="CAI5730059.1"/>
    </source>
</evidence>
<dbReference type="Proteomes" id="UP001162031">
    <property type="component" value="Unassembled WGS sequence"/>
</dbReference>
<proteinExistence type="predicted"/>
<comment type="caution">
    <text evidence="2">The sequence shown here is derived from an EMBL/GenBank/DDBJ whole genome shotgun (WGS) entry which is preliminary data.</text>
</comment>